<evidence type="ECO:0000313" key="4">
    <source>
        <dbReference type="Proteomes" id="UP001140453"/>
    </source>
</evidence>
<proteinExistence type="predicted"/>
<feature type="region of interest" description="Disordered" evidence="2">
    <location>
        <begin position="384"/>
        <end position="403"/>
    </location>
</feature>
<protein>
    <submittedName>
        <fullName evidence="3">Uncharacterized protein</fullName>
    </submittedName>
</protein>
<dbReference type="EMBL" id="JAPEVB010000004">
    <property type="protein sequence ID" value="KAJ4389035.1"/>
    <property type="molecule type" value="Genomic_DNA"/>
</dbReference>
<keyword evidence="1" id="KW-0175">Coiled coil</keyword>
<name>A0A9W8YNQ9_9PEZI</name>
<feature type="coiled-coil region" evidence="1">
    <location>
        <begin position="558"/>
        <end position="620"/>
    </location>
</feature>
<keyword evidence="4" id="KW-1185">Reference proteome</keyword>
<reference evidence="3" key="1">
    <citation type="submission" date="2022-10" db="EMBL/GenBank/DDBJ databases">
        <title>Tapping the CABI collections for fungal endophytes: first genome assemblies for Collariella, Neodidymelliopsis, Ascochyta clinopodiicola, Didymella pomorum, Didymosphaeria variabile, Neocosmospora piperis and Neocucurbitaria cava.</title>
        <authorList>
            <person name="Hill R."/>
        </authorList>
    </citation>
    <scope>NUCLEOTIDE SEQUENCE</scope>
    <source>
        <strain evidence="3">IMI 355082</strain>
    </source>
</reference>
<gene>
    <name evidence="3" type="ORF">N0V93_006497</name>
</gene>
<sequence length="876" mass="98153">MARSGPNPGAANQAALGREPIILRGFDRDRQLDINFRTVAFGTCWLRRTYTNGTHNHITLRTRNDEHRLHEVRYGNNITVLLKACYHLRQYYTSSGFWPAVAQGFGASADVVRDMVELFVDARSTYRKNNPDEDRLARSGTNVAADKWLDFLANRRRDSAATRSNDSLYASSVDIHGHARYFYKESEGREVDLANVLPKKIDYLHYSPPGPRKRSASPEPPGRAPSPKRRPSDNDFNRAEPLHARLSQPLPPLETRNQIKGSARQDDRTPTSASERPGWARSPTNGFPNDATETFPKIRGTASQSRNGLPAIDSCDPMPNRVLFNDSSDTENHKLRARVATLEKELASVKSCLFNDQHYQELVVKILCDHGLIPSSAPDPGVETLQARPASRDGNTAEEATRHAQEIKEIRESISSAKDHIVLLNDCLMKKVASASNRDQDIGPTLHALENAQARLASLEDKLLVQETENTQTKRASRESRVATIQSHSQEPKVPVDQESTDTLTVLDNGAVTTSTKQHHQSDLCGMLDSIPRLEDSVNRIDNRVTQLEGKPDKNEHVRELESRVTVIEHQQNRLQETYADSNLVETKFEHWESRLSNEKDAATEQLQNIHQRLMAIEIQSSRLLETADEPKASKSTSPSRHVQQNMGEMLKTINSLPTTTSVSDMVDKRDQVLKADIDTLRRKLNDMSTKIDNLPNQAHISEKVFRLGKGLRADLERHQKQASELLEGSRKDIETLQIQVKGLNKLWNEATSGIAKSESLLALKLELDALKGDFAIQSKKFDGCSQGLNDIQNDTIANLERRVADLSTKAHTAFSEVTPENLLNKLQEVYSNIDARLATRDARIDALVQEIETLRATDSILARALSDASQLMQRA</sequence>
<organism evidence="3 4">
    <name type="scientific">Gnomoniopsis smithogilvyi</name>
    <dbReference type="NCBI Taxonomy" id="1191159"/>
    <lineage>
        <taxon>Eukaryota</taxon>
        <taxon>Fungi</taxon>
        <taxon>Dikarya</taxon>
        <taxon>Ascomycota</taxon>
        <taxon>Pezizomycotina</taxon>
        <taxon>Sordariomycetes</taxon>
        <taxon>Sordariomycetidae</taxon>
        <taxon>Diaporthales</taxon>
        <taxon>Gnomoniaceae</taxon>
        <taxon>Gnomoniopsis</taxon>
    </lineage>
</organism>
<feature type="compositionally biased region" description="Basic and acidic residues" evidence="2">
    <location>
        <begin position="230"/>
        <end position="243"/>
    </location>
</feature>
<evidence type="ECO:0000256" key="1">
    <source>
        <dbReference type="SAM" id="Coils"/>
    </source>
</evidence>
<feature type="coiled-coil region" evidence="1">
    <location>
        <begin position="790"/>
        <end position="817"/>
    </location>
</feature>
<comment type="caution">
    <text evidence="3">The sequence shown here is derived from an EMBL/GenBank/DDBJ whole genome shotgun (WGS) entry which is preliminary data.</text>
</comment>
<dbReference type="Proteomes" id="UP001140453">
    <property type="component" value="Unassembled WGS sequence"/>
</dbReference>
<dbReference type="AlphaFoldDB" id="A0A9W8YNQ9"/>
<dbReference type="OrthoDB" id="5214100at2759"/>
<accession>A0A9W8YNQ9</accession>
<evidence type="ECO:0000256" key="2">
    <source>
        <dbReference type="SAM" id="MobiDB-lite"/>
    </source>
</evidence>
<feature type="region of interest" description="Disordered" evidence="2">
    <location>
        <begin position="202"/>
        <end position="295"/>
    </location>
</feature>
<evidence type="ECO:0000313" key="3">
    <source>
        <dbReference type="EMBL" id="KAJ4389035.1"/>
    </source>
</evidence>